<sequence>MPYHSEGPAGSACLISKDACAFGTCGIFAVRRERPALRDPGWGSAPALCLGCEWPRLLDAPCACLEIAPAGSHVSGEAVVRRLLGPSGSAGDTETSPLWDPTVGAHGLGGPCCLHLSSCCPAG</sequence>
<protein>
    <submittedName>
        <fullName evidence="1">Uncharacterized protein</fullName>
    </submittedName>
</protein>
<dbReference type="EMBL" id="JANPWB010000008">
    <property type="protein sequence ID" value="KAJ1163987.1"/>
    <property type="molecule type" value="Genomic_DNA"/>
</dbReference>
<accession>A0AAV7SIR8</accession>
<organism evidence="1 2">
    <name type="scientific">Pleurodeles waltl</name>
    <name type="common">Iberian ribbed newt</name>
    <dbReference type="NCBI Taxonomy" id="8319"/>
    <lineage>
        <taxon>Eukaryota</taxon>
        <taxon>Metazoa</taxon>
        <taxon>Chordata</taxon>
        <taxon>Craniata</taxon>
        <taxon>Vertebrata</taxon>
        <taxon>Euteleostomi</taxon>
        <taxon>Amphibia</taxon>
        <taxon>Batrachia</taxon>
        <taxon>Caudata</taxon>
        <taxon>Salamandroidea</taxon>
        <taxon>Salamandridae</taxon>
        <taxon>Pleurodelinae</taxon>
        <taxon>Pleurodeles</taxon>
    </lineage>
</organism>
<gene>
    <name evidence="1" type="ORF">NDU88_004434</name>
</gene>
<dbReference type="Proteomes" id="UP001066276">
    <property type="component" value="Chromosome 4_2"/>
</dbReference>
<reference evidence="1" key="1">
    <citation type="journal article" date="2022" name="bioRxiv">
        <title>Sequencing and chromosome-scale assembly of the giantPleurodeles waltlgenome.</title>
        <authorList>
            <person name="Brown T."/>
            <person name="Elewa A."/>
            <person name="Iarovenko S."/>
            <person name="Subramanian E."/>
            <person name="Araus A.J."/>
            <person name="Petzold A."/>
            <person name="Susuki M."/>
            <person name="Suzuki K.-i.T."/>
            <person name="Hayashi T."/>
            <person name="Toyoda A."/>
            <person name="Oliveira C."/>
            <person name="Osipova E."/>
            <person name="Leigh N.D."/>
            <person name="Simon A."/>
            <person name="Yun M.H."/>
        </authorList>
    </citation>
    <scope>NUCLEOTIDE SEQUENCE</scope>
    <source>
        <strain evidence="1">20211129_DDA</strain>
        <tissue evidence="1">Liver</tissue>
    </source>
</reference>
<keyword evidence="2" id="KW-1185">Reference proteome</keyword>
<name>A0AAV7SIR8_PLEWA</name>
<evidence type="ECO:0000313" key="2">
    <source>
        <dbReference type="Proteomes" id="UP001066276"/>
    </source>
</evidence>
<proteinExistence type="predicted"/>
<evidence type="ECO:0000313" key="1">
    <source>
        <dbReference type="EMBL" id="KAJ1163987.1"/>
    </source>
</evidence>
<dbReference type="AlphaFoldDB" id="A0AAV7SIR8"/>
<comment type="caution">
    <text evidence="1">The sequence shown here is derived from an EMBL/GenBank/DDBJ whole genome shotgun (WGS) entry which is preliminary data.</text>
</comment>